<dbReference type="AlphaFoldDB" id="A0A8W7P1W0"/>
<dbReference type="EnsemblMetazoa" id="ACOM023527-RA">
    <property type="protein sequence ID" value="ACOM023527-PA.1"/>
    <property type="gene ID" value="ACOM023527"/>
</dbReference>
<organism evidence="3">
    <name type="scientific">Anopheles coluzzii</name>
    <name type="common">African malaria mosquito</name>
    <dbReference type="NCBI Taxonomy" id="1518534"/>
    <lineage>
        <taxon>Eukaryota</taxon>
        <taxon>Metazoa</taxon>
        <taxon>Ecdysozoa</taxon>
        <taxon>Arthropoda</taxon>
        <taxon>Hexapoda</taxon>
        <taxon>Insecta</taxon>
        <taxon>Pterygota</taxon>
        <taxon>Neoptera</taxon>
        <taxon>Endopterygota</taxon>
        <taxon>Diptera</taxon>
        <taxon>Nematocera</taxon>
        <taxon>Culicoidea</taxon>
        <taxon>Culicidae</taxon>
        <taxon>Anophelinae</taxon>
        <taxon>Anopheles</taxon>
    </lineage>
</organism>
<keyword evidence="2" id="KW-0472">Membrane</keyword>
<accession>A0A8W7P1W0</accession>
<keyword evidence="2" id="KW-0812">Transmembrane</keyword>
<name>A0A8W7P1W0_ANOCL</name>
<feature type="region of interest" description="Disordered" evidence="1">
    <location>
        <begin position="173"/>
        <end position="199"/>
    </location>
</feature>
<reference evidence="3" key="1">
    <citation type="submission" date="2022-08" db="UniProtKB">
        <authorList>
            <consortium name="EnsemblMetazoa"/>
        </authorList>
    </citation>
    <scope>IDENTIFICATION</scope>
</reference>
<evidence type="ECO:0000313" key="3">
    <source>
        <dbReference type="EnsemblMetazoa" id="ACOM023527-PA.1"/>
    </source>
</evidence>
<protein>
    <recommendedName>
        <fullName evidence="4">DUF4794 domain-containing protein</fullName>
    </recommendedName>
</protein>
<evidence type="ECO:0000256" key="1">
    <source>
        <dbReference type="SAM" id="MobiDB-lite"/>
    </source>
</evidence>
<evidence type="ECO:0008006" key="4">
    <source>
        <dbReference type="Google" id="ProtNLM"/>
    </source>
</evidence>
<feature type="transmembrane region" description="Helical" evidence="2">
    <location>
        <begin position="79"/>
        <end position="101"/>
    </location>
</feature>
<keyword evidence="2" id="KW-1133">Transmembrane helix</keyword>
<dbReference type="VEuPathDB" id="VectorBase:ACON2_040375"/>
<evidence type="ECO:0000256" key="2">
    <source>
        <dbReference type="SAM" id="Phobius"/>
    </source>
</evidence>
<sequence>MYAAKRSRSRATEARSYRLPNNRFALAGSRKLSDPVAGNVHAYRFPRSLNGSVSLPAPANVLPVDGACLFPVCRSSKNLLAASIMTRTVIVLFALVAVVAAEPPLRFRSRAASFAVQRPNARFARLEDAPPAAEQPAGYHYPKPMSAGYHYPKPDQAFPLPGEEMPPAFTTEQAPAAETTTPVQEEQSTATESSDTMTTTAAYEDYDDATGAPEPAADDTNASAKLRRRQQLNVRRPAPLTLINRPSQRLEELPAAVYVADQEQQQQQQVVQQRPVYLISLPESTLQQLVLLNNAQLAGLQVAPQPTAVYLSELDYIYKKK</sequence>
<dbReference type="Proteomes" id="UP000075882">
    <property type="component" value="Unassembled WGS sequence"/>
</dbReference>
<proteinExistence type="predicted"/>